<reference evidence="2" key="1">
    <citation type="submission" date="2020-10" db="EMBL/GenBank/DDBJ databases">
        <title>Taxonomic study of unclassified bacteria belonging to the class Ktedonobacteria.</title>
        <authorList>
            <person name="Yabe S."/>
            <person name="Wang C.M."/>
            <person name="Zheng Y."/>
            <person name="Sakai Y."/>
            <person name="Cavaletti L."/>
            <person name="Monciardini P."/>
            <person name="Donadio S."/>
        </authorList>
    </citation>
    <scope>NUCLEOTIDE SEQUENCE</scope>
    <source>
        <strain evidence="2">SOSP1-1</strain>
    </source>
</reference>
<evidence type="ECO:0000256" key="1">
    <source>
        <dbReference type="SAM" id="Phobius"/>
    </source>
</evidence>
<keyword evidence="1" id="KW-0472">Membrane</keyword>
<feature type="transmembrane region" description="Helical" evidence="1">
    <location>
        <begin position="52"/>
        <end position="75"/>
    </location>
</feature>
<feature type="transmembrane region" description="Helical" evidence="1">
    <location>
        <begin position="237"/>
        <end position="256"/>
    </location>
</feature>
<evidence type="ECO:0000313" key="2">
    <source>
        <dbReference type="EMBL" id="GHO50840.1"/>
    </source>
</evidence>
<gene>
    <name evidence="2" type="ORF">KSX_90030</name>
</gene>
<organism evidence="2 3">
    <name type="scientific">Ktedonospora formicarum</name>
    <dbReference type="NCBI Taxonomy" id="2778364"/>
    <lineage>
        <taxon>Bacteria</taxon>
        <taxon>Bacillati</taxon>
        <taxon>Chloroflexota</taxon>
        <taxon>Ktedonobacteria</taxon>
        <taxon>Ktedonobacterales</taxon>
        <taxon>Ktedonobacteraceae</taxon>
        <taxon>Ktedonospora</taxon>
    </lineage>
</organism>
<dbReference type="Proteomes" id="UP000612362">
    <property type="component" value="Unassembled WGS sequence"/>
</dbReference>
<feature type="transmembrane region" description="Helical" evidence="1">
    <location>
        <begin position="205"/>
        <end position="231"/>
    </location>
</feature>
<evidence type="ECO:0000313" key="3">
    <source>
        <dbReference type="Proteomes" id="UP000612362"/>
    </source>
</evidence>
<dbReference type="AlphaFoldDB" id="A0A8J3MZJ2"/>
<dbReference type="RefSeq" id="WP_220199797.1">
    <property type="nucleotide sequence ID" value="NZ_BNJF01000009.1"/>
</dbReference>
<dbReference type="Pfam" id="PF19597">
    <property type="entry name" value="TrbL_4"/>
    <property type="match status" value="1"/>
</dbReference>
<protein>
    <submittedName>
        <fullName evidence="2">Uncharacterized protein</fullName>
    </submittedName>
</protein>
<proteinExistence type="predicted"/>
<name>A0A8J3MZJ2_9CHLR</name>
<sequence>MDPIAFWDLLQKIFTSPNSLFGTSTLGPLEPLLITYLKSTPENLTAGNPVVIGAWGTMLAVADAFFALFIIVGAIQIMISNSTGTLTIPLSQFVPKIITTALMLNLSYFFCRMVLQLNNVLCGSVNANLDRFFQTINNGARITQGQSLLLYLGILILLNVLLFRLLFEAFDRLVLWNLLFVLSPIAILFSFLPHTSSVFTFWARLFLVVTFTQFVQFLAFALGLALLASFGQNGFDSLLLAIAMLFLVTKIPSLLARFSAMPVQSGQGIGQMIGTIVVGARLLSV</sequence>
<accession>A0A8J3MZJ2</accession>
<feature type="transmembrane region" description="Helical" evidence="1">
    <location>
        <begin position="148"/>
        <end position="167"/>
    </location>
</feature>
<comment type="caution">
    <text evidence="2">The sequence shown here is derived from an EMBL/GenBank/DDBJ whole genome shotgun (WGS) entry which is preliminary data.</text>
</comment>
<keyword evidence="1" id="KW-1133">Transmembrane helix</keyword>
<keyword evidence="3" id="KW-1185">Reference proteome</keyword>
<keyword evidence="1" id="KW-0812">Transmembrane</keyword>
<dbReference type="InterPro" id="IPR046084">
    <property type="entry name" value="TrbL_4"/>
</dbReference>
<dbReference type="EMBL" id="BNJF01000009">
    <property type="protein sequence ID" value="GHO50840.1"/>
    <property type="molecule type" value="Genomic_DNA"/>
</dbReference>
<feature type="transmembrane region" description="Helical" evidence="1">
    <location>
        <begin position="173"/>
        <end position="193"/>
    </location>
</feature>